<sequence length="103" mass="10986">MDIDATFLPSSCTLPTAERPLRLAEFADLFARSASGPVRVSPTRLRLTLDDDPVVLATARDLAGRESACCSFFTFDFGDGGALTVDVPPAQATVLDGLERLAR</sequence>
<evidence type="ECO:0000313" key="1">
    <source>
        <dbReference type="EMBL" id="SEE86423.1"/>
    </source>
</evidence>
<dbReference type="RefSeq" id="WP_069111867.1">
    <property type="nucleotide sequence ID" value="NZ_FNUC01000003.1"/>
</dbReference>
<evidence type="ECO:0008006" key="3">
    <source>
        <dbReference type="Google" id="ProtNLM"/>
    </source>
</evidence>
<gene>
    <name evidence="1" type="ORF">SAMN04488561_3045</name>
</gene>
<dbReference type="OrthoDB" id="8421706at2"/>
<protein>
    <recommendedName>
        <fullName evidence="3">Arsenate reductase</fullName>
    </recommendedName>
</protein>
<accession>A0A1H5MB99</accession>
<organism evidence="1 2">
    <name type="scientific">Jiangella alba</name>
    <dbReference type="NCBI Taxonomy" id="561176"/>
    <lineage>
        <taxon>Bacteria</taxon>
        <taxon>Bacillati</taxon>
        <taxon>Actinomycetota</taxon>
        <taxon>Actinomycetes</taxon>
        <taxon>Jiangellales</taxon>
        <taxon>Jiangellaceae</taxon>
        <taxon>Jiangella</taxon>
    </lineage>
</organism>
<dbReference type="EMBL" id="FNUC01000003">
    <property type="protein sequence ID" value="SEE86423.1"/>
    <property type="molecule type" value="Genomic_DNA"/>
</dbReference>
<reference evidence="2" key="1">
    <citation type="submission" date="2016-10" db="EMBL/GenBank/DDBJ databases">
        <authorList>
            <person name="Varghese N."/>
            <person name="Submissions S."/>
        </authorList>
    </citation>
    <scope>NUCLEOTIDE SEQUENCE [LARGE SCALE GENOMIC DNA]</scope>
    <source>
        <strain evidence="2">DSM 45237</strain>
    </source>
</reference>
<proteinExistence type="predicted"/>
<dbReference type="Proteomes" id="UP000181980">
    <property type="component" value="Unassembled WGS sequence"/>
</dbReference>
<keyword evidence="2" id="KW-1185">Reference proteome</keyword>
<dbReference type="STRING" id="561176.SAMN04488561_3045"/>
<dbReference type="AlphaFoldDB" id="A0A1H5MB99"/>
<evidence type="ECO:0000313" key="2">
    <source>
        <dbReference type="Proteomes" id="UP000181980"/>
    </source>
</evidence>
<name>A0A1H5MB99_9ACTN</name>